<comment type="caution">
    <text evidence="13">The sequence shown here is derived from an EMBL/GenBank/DDBJ whole genome shotgun (WGS) entry which is preliminary data.</text>
</comment>
<keyword evidence="2" id="KW-0240">DNA-directed RNA polymerase</keyword>
<comment type="similarity">
    <text evidence="1">Belongs to the sigma-54 factor family.</text>
</comment>
<dbReference type="PIRSF" id="PIRSF000774">
    <property type="entry name" value="RpoN"/>
    <property type="match status" value="1"/>
</dbReference>
<evidence type="ECO:0000313" key="15">
    <source>
        <dbReference type="Proteomes" id="UP000396862"/>
    </source>
</evidence>
<evidence type="ECO:0000256" key="9">
    <source>
        <dbReference type="SAM" id="MobiDB-lite"/>
    </source>
</evidence>
<evidence type="ECO:0000259" key="11">
    <source>
        <dbReference type="Pfam" id="PF04963"/>
    </source>
</evidence>
<sequence length="485" mass="57195">MQKLSLQQKLLQKLSPQQIQVIKLLEIPTMQLEQRIKKELEENPVLDMDNDNSEYQEEEYDNDLKSNEDKDNDEFSVDDYLNDEDYPSYKYTTQNYSKDDKFTEIPFSSGSSFHEYVEQQLSEVYLSEHELVLAEQIIGNIDEDGYLRRDLESIMDDLAFMQNVTTDEFELLRILRVIQEFDPPGVGARNLRECLRLQVERKDLSKPEIQLASRILRDTFDEFTRKHYDKITRKFGVSEDELKRAIDEILKLNPKPGSSFSNTINRTNQSIIPDFILELMDGELQLSLNQRNVPDLHINGHYANMLKAYQENRKNLSRQDKDTVMFMKQKLDSAKWFIDAIRQRQQTLLLVMNEIIDYQKEYFMEGDETKMRPMILKDIADRTGLDISTVSRVSNSKYIQTHFGIFPLKYFFSESMQKDTGEEVSTREIKQILKECIEGEDKRKPLTDQALAEILKQKSYPIARRTVAKYREQMDIPVARMRKEL</sequence>
<evidence type="ECO:0000259" key="10">
    <source>
        <dbReference type="Pfam" id="PF04552"/>
    </source>
</evidence>
<evidence type="ECO:0000313" key="12">
    <source>
        <dbReference type="EMBL" id="GET20586.1"/>
    </source>
</evidence>
<keyword evidence="8" id="KW-0804">Transcription</keyword>
<dbReference type="PANTHER" id="PTHR32248">
    <property type="entry name" value="RNA POLYMERASE SIGMA-54 FACTOR"/>
    <property type="match status" value="1"/>
</dbReference>
<dbReference type="AlphaFoldDB" id="A0A2P8CHM0"/>
<evidence type="ECO:0000313" key="13">
    <source>
        <dbReference type="EMBL" id="PSK84412.1"/>
    </source>
</evidence>
<name>A0A2P8CHM0_9BACT</name>
<dbReference type="InterPro" id="IPR000394">
    <property type="entry name" value="RNA_pol_sigma_54"/>
</dbReference>
<keyword evidence="15" id="KW-1185">Reference proteome</keyword>
<dbReference type="GO" id="GO:0016779">
    <property type="term" value="F:nucleotidyltransferase activity"/>
    <property type="evidence" value="ECO:0007669"/>
    <property type="project" value="UniProtKB-KW"/>
</dbReference>
<keyword evidence="7" id="KW-0238">DNA-binding</keyword>
<evidence type="ECO:0000256" key="5">
    <source>
        <dbReference type="ARBA" id="ARBA00023015"/>
    </source>
</evidence>
<dbReference type="InterPro" id="IPR007046">
    <property type="entry name" value="RNA_pol_sigma_54_core-bd"/>
</dbReference>
<feature type="domain" description="RNA polymerase sigma factor 54 DNA-binding" evidence="10">
    <location>
        <begin position="326"/>
        <end position="483"/>
    </location>
</feature>
<evidence type="ECO:0000256" key="7">
    <source>
        <dbReference type="ARBA" id="ARBA00023125"/>
    </source>
</evidence>
<evidence type="ECO:0000256" key="4">
    <source>
        <dbReference type="ARBA" id="ARBA00022695"/>
    </source>
</evidence>
<dbReference type="Proteomes" id="UP000396862">
    <property type="component" value="Unassembled WGS sequence"/>
</dbReference>
<dbReference type="Proteomes" id="UP000240621">
    <property type="component" value="Unassembled WGS sequence"/>
</dbReference>
<feature type="compositionally biased region" description="Acidic residues" evidence="9">
    <location>
        <begin position="43"/>
        <end position="61"/>
    </location>
</feature>
<accession>A0A2P8CHM0</accession>
<dbReference type="GO" id="GO:0006352">
    <property type="term" value="P:DNA-templated transcription initiation"/>
    <property type="evidence" value="ECO:0007669"/>
    <property type="project" value="InterPro"/>
</dbReference>
<dbReference type="Pfam" id="PF04963">
    <property type="entry name" value="Sigma54_CBD"/>
    <property type="match status" value="1"/>
</dbReference>
<reference evidence="12 15" key="2">
    <citation type="submission" date="2019-10" db="EMBL/GenBank/DDBJ databases">
        <title>Prolixibacter strains distinguished by the presence of nitrate reductase genes were adept at nitrate-dependent anaerobic corrosion of metallic iron and carbon steel.</title>
        <authorList>
            <person name="Iino T."/>
            <person name="Shono N."/>
            <person name="Ito K."/>
            <person name="Nakamura R."/>
            <person name="Sueoka K."/>
            <person name="Harayama S."/>
            <person name="Ohkuma M."/>
        </authorList>
    </citation>
    <scope>NUCLEOTIDE SEQUENCE [LARGE SCALE GENOMIC DNA]</scope>
    <source>
        <strain evidence="12 15">MIC1-1</strain>
    </source>
</reference>
<keyword evidence="4" id="KW-0548">Nucleotidyltransferase</keyword>
<proteinExistence type="inferred from homology"/>
<dbReference type="OrthoDB" id="9814402at2"/>
<feature type="region of interest" description="Disordered" evidence="9">
    <location>
        <begin position="43"/>
        <end position="79"/>
    </location>
</feature>
<organism evidence="13 14">
    <name type="scientific">Prolixibacter denitrificans</name>
    <dbReference type="NCBI Taxonomy" id="1541063"/>
    <lineage>
        <taxon>Bacteria</taxon>
        <taxon>Pseudomonadati</taxon>
        <taxon>Bacteroidota</taxon>
        <taxon>Bacteroidia</taxon>
        <taxon>Marinilabiliales</taxon>
        <taxon>Prolixibacteraceae</taxon>
        <taxon>Prolixibacter</taxon>
    </lineage>
</organism>
<dbReference type="InterPro" id="IPR007634">
    <property type="entry name" value="RNA_pol_sigma_54_DNA-bd"/>
</dbReference>
<dbReference type="RefSeq" id="WP_106541010.1">
    <property type="nucleotide sequence ID" value="NZ_BLAU01000001.1"/>
</dbReference>
<dbReference type="GO" id="GO:0016987">
    <property type="term" value="F:sigma factor activity"/>
    <property type="evidence" value="ECO:0007669"/>
    <property type="project" value="UniProtKB-KW"/>
</dbReference>
<dbReference type="EMBL" id="BLAU01000001">
    <property type="protein sequence ID" value="GET20586.1"/>
    <property type="molecule type" value="Genomic_DNA"/>
</dbReference>
<dbReference type="PANTHER" id="PTHR32248:SF4">
    <property type="entry name" value="RNA POLYMERASE SIGMA-54 FACTOR"/>
    <property type="match status" value="1"/>
</dbReference>
<feature type="domain" description="RNA polymerase sigma factor 54 core-binding" evidence="11">
    <location>
        <begin position="109"/>
        <end position="302"/>
    </location>
</feature>
<reference evidence="13 14" key="1">
    <citation type="submission" date="2018-03" db="EMBL/GenBank/DDBJ databases">
        <title>Genomic Encyclopedia of Archaeal and Bacterial Type Strains, Phase II (KMG-II): from individual species to whole genera.</title>
        <authorList>
            <person name="Goeker M."/>
        </authorList>
    </citation>
    <scope>NUCLEOTIDE SEQUENCE [LARGE SCALE GENOMIC DNA]</scope>
    <source>
        <strain evidence="13 14">DSM 27267</strain>
    </source>
</reference>
<evidence type="ECO:0000256" key="2">
    <source>
        <dbReference type="ARBA" id="ARBA00022478"/>
    </source>
</evidence>
<dbReference type="Gene3D" id="1.10.10.1330">
    <property type="entry name" value="RNA polymerase sigma-54 factor, core-binding domain"/>
    <property type="match status" value="1"/>
</dbReference>
<evidence type="ECO:0000313" key="14">
    <source>
        <dbReference type="Proteomes" id="UP000240621"/>
    </source>
</evidence>
<protein>
    <submittedName>
        <fullName evidence="13">RNA polymerase sigma-54 factor</fullName>
    </submittedName>
</protein>
<feature type="compositionally biased region" description="Acidic residues" evidence="9">
    <location>
        <begin position="70"/>
        <end position="79"/>
    </location>
</feature>
<dbReference type="NCBIfam" id="TIGR02395">
    <property type="entry name" value="rpoN_sigma"/>
    <property type="match status" value="1"/>
</dbReference>
<dbReference type="InterPro" id="IPR038709">
    <property type="entry name" value="RpoN_core-bd_sf"/>
</dbReference>
<evidence type="ECO:0000256" key="8">
    <source>
        <dbReference type="ARBA" id="ARBA00023163"/>
    </source>
</evidence>
<dbReference type="Pfam" id="PF00309">
    <property type="entry name" value="Sigma54_AID"/>
    <property type="match status" value="1"/>
</dbReference>
<dbReference type="Pfam" id="PF04552">
    <property type="entry name" value="Sigma54_DBD"/>
    <property type="match status" value="1"/>
</dbReference>
<dbReference type="PRINTS" id="PR00045">
    <property type="entry name" value="SIGMA54FCT"/>
</dbReference>
<evidence type="ECO:0000256" key="6">
    <source>
        <dbReference type="ARBA" id="ARBA00023082"/>
    </source>
</evidence>
<evidence type="ECO:0000256" key="3">
    <source>
        <dbReference type="ARBA" id="ARBA00022679"/>
    </source>
</evidence>
<dbReference type="GO" id="GO:0003677">
    <property type="term" value="F:DNA binding"/>
    <property type="evidence" value="ECO:0007669"/>
    <property type="project" value="UniProtKB-KW"/>
</dbReference>
<dbReference type="GO" id="GO:0001216">
    <property type="term" value="F:DNA-binding transcription activator activity"/>
    <property type="evidence" value="ECO:0007669"/>
    <property type="project" value="InterPro"/>
</dbReference>
<evidence type="ECO:0000256" key="1">
    <source>
        <dbReference type="ARBA" id="ARBA00008798"/>
    </source>
</evidence>
<dbReference type="PROSITE" id="PS50044">
    <property type="entry name" value="SIGMA54_3"/>
    <property type="match status" value="1"/>
</dbReference>
<gene>
    <name evidence="13" type="ORF">CLV93_102198</name>
    <name evidence="12" type="ORF">JCM18694_08320</name>
</gene>
<dbReference type="PROSITE" id="PS00718">
    <property type="entry name" value="SIGMA54_2"/>
    <property type="match status" value="1"/>
</dbReference>
<keyword evidence="3" id="KW-0808">Transferase</keyword>
<dbReference type="Gene3D" id="1.10.10.60">
    <property type="entry name" value="Homeodomain-like"/>
    <property type="match status" value="1"/>
</dbReference>
<keyword evidence="6" id="KW-0731">Sigma factor</keyword>
<keyword evidence="5" id="KW-0805">Transcription regulation</keyword>
<dbReference type="EMBL" id="PYGC01000002">
    <property type="protein sequence ID" value="PSK84412.1"/>
    <property type="molecule type" value="Genomic_DNA"/>
</dbReference>
<dbReference type="GO" id="GO:0000428">
    <property type="term" value="C:DNA-directed RNA polymerase complex"/>
    <property type="evidence" value="ECO:0007669"/>
    <property type="project" value="UniProtKB-KW"/>
</dbReference>